<dbReference type="AlphaFoldDB" id="A0AAV4PMX8"/>
<proteinExistence type="predicted"/>
<evidence type="ECO:0000313" key="1">
    <source>
        <dbReference type="EMBL" id="GIX98927.1"/>
    </source>
</evidence>
<sequence length="86" mass="9840">MDLLYLLTSNTGFCSLTLFARTVKELIPYEKSVQGIIPTFDVVLEKSQKTSPHNPIANDRHYIIIKTKSTHFFSCEYSENPNPSLF</sequence>
<comment type="caution">
    <text evidence="1">The sequence shown here is derived from an EMBL/GenBank/DDBJ whole genome shotgun (WGS) entry which is preliminary data.</text>
</comment>
<gene>
    <name evidence="1" type="ORF">CEXT_652311</name>
</gene>
<dbReference type="EMBL" id="BPLR01004984">
    <property type="protein sequence ID" value="GIX98927.1"/>
    <property type="molecule type" value="Genomic_DNA"/>
</dbReference>
<protein>
    <submittedName>
        <fullName evidence="1">Uncharacterized protein</fullName>
    </submittedName>
</protein>
<reference evidence="1 2" key="1">
    <citation type="submission" date="2021-06" db="EMBL/GenBank/DDBJ databases">
        <title>Caerostris extrusa draft genome.</title>
        <authorList>
            <person name="Kono N."/>
            <person name="Arakawa K."/>
        </authorList>
    </citation>
    <scope>NUCLEOTIDE SEQUENCE [LARGE SCALE GENOMIC DNA]</scope>
</reference>
<keyword evidence="2" id="KW-1185">Reference proteome</keyword>
<evidence type="ECO:0000313" key="2">
    <source>
        <dbReference type="Proteomes" id="UP001054945"/>
    </source>
</evidence>
<organism evidence="1 2">
    <name type="scientific">Caerostris extrusa</name>
    <name type="common">Bark spider</name>
    <name type="synonym">Caerostris bankana</name>
    <dbReference type="NCBI Taxonomy" id="172846"/>
    <lineage>
        <taxon>Eukaryota</taxon>
        <taxon>Metazoa</taxon>
        <taxon>Ecdysozoa</taxon>
        <taxon>Arthropoda</taxon>
        <taxon>Chelicerata</taxon>
        <taxon>Arachnida</taxon>
        <taxon>Araneae</taxon>
        <taxon>Araneomorphae</taxon>
        <taxon>Entelegynae</taxon>
        <taxon>Araneoidea</taxon>
        <taxon>Araneidae</taxon>
        <taxon>Caerostris</taxon>
    </lineage>
</organism>
<name>A0AAV4PMX8_CAEEX</name>
<dbReference type="Proteomes" id="UP001054945">
    <property type="component" value="Unassembled WGS sequence"/>
</dbReference>
<accession>A0AAV4PMX8</accession>